<protein>
    <submittedName>
        <fullName evidence="6">LysR family transcriptional regulator</fullName>
    </submittedName>
</protein>
<evidence type="ECO:0000313" key="6">
    <source>
        <dbReference type="EMBL" id="NIZ63394.1"/>
    </source>
</evidence>
<evidence type="ECO:0000256" key="3">
    <source>
        <dbReference type="ARBA" id="ARBA00023125"/>
    </source>
</evidence>
<keyword evidence="3" id="KW-0238">DNA-binding</keyword>
<organism evidence="6 7">
    <name type="scientific">Parasedimentitalea denitrificans</name>
    <dbReference type="NCBI Taxonomy" id="2211118"/>
    <lineage>
        <taxon>Bacteria</taxon>
        <taxon>Pseudomonadati</taxon>
        <taxon>Pseudomonadota</taxon>
        <taxon>Alphaproteobacteria</taxon>
        <taxon>Rhodobacterales</taxon>
        <taxon>Paracoccaceae</taxon>
        <taxon>Parasedimentitalea</taxon>
    </lineage>
</organism>
<dbReference type="RefSeq" id="WP_167685984.1">
    <property type="nucleotide sequence ID" value="NZ_QHLQ01000039.1"/>
</dbReference>
<dbReference type="InterPro" id="IPR050950">
    <property type="entry name" value="HTH-type_LysR_regulators"/>
</dbReference>
<dbReference type="Pfam" id="PF00126">
    <property type="entry name" value="HTH_1"/>
    <property type="match status" value="1"/>
</dbReference>
<feature type="domain" description="HTH lysR-type" evidence="5">
    <location>
        <begin position="3"/>
        <end position="60"/>
    </location>
</feature>
<sequence length="300" mass="32869">MHFDFTDIRLFVHIAETGNLTQGAARTFLSAPAASARIRALEASLNAQLLYRGNKGVSLTQSGETLLRHAQIILRQVDYLRDDFTGPNSDTSGHVRIFANTTAVTEFMPEVLAEFLASRPGVTVDLQERLTQDIVRAIHDGTADLGIVSGEIDQTGLEAIRFSTDRLLLAVPLGHDLANCKHVAFADTLKYEHIGLHEGSTLLAFLRGLMEKNGYERALRVKLRSFEAMCRMIEAGVGIGILPESAARRHMRTMQITLVGIDDGWAIRERFVLVRSLEALPGAGRALVEELVQNAAGGIK</sequence>
<name>A0ABX0WF25_9RHOB</name>
<dbReference type="SUPFAM" id="SSF46785">
    <property type="entry name" value="Winged helix' DNA-binding domain"/>
    <property type="match status" value="1"/>
</dbReference>
<dbReference type="PANTHER" id="PTHR30419">
    <property type="entry name" value="HTH-TYPE TRANSCRIPTIONAL REGULATOR YBHD"/>
    <property type="match status" value="1"/>
</dbReference>
<reference evidence="6 7" key="1">
    <citation type="submission" date="2018-05" db="EMBL/GenBank/DDBJ databases">
        <authorList>
            <person name="Zhang Y.-J."/>
        </authorList>
    </citation>
    <scope>NUCLEOTIDE SEQUENCE [LARGE SCALE GENOMIC DNA]</scope>
    <source>
        <strain evidence="6 7">CY04</strain>
    </source>
</reference>
<dbReference type="EMBL" id="QHLQ01000039">
    <property type="protein sequence ID" value="NIZ63394.1"/>
    <property type="molecule type" value="Genomic_DNA"/>
</dbReference>
<comment type="caution">
    <text evidence="6">The sequence shown here is derived from an EMBL/GenBank/DDBJ whole genome shotgun (WGS) entry which is preliminary data.</text>
</comment>
<dbReference type="InterPro" id="IPR000847">
    <property type="entry name" value="LysR_HTH_N"/>
</dbReference>
<dbReference type="Gene3D" id="1.10.10.10">
    <property type="entry name" value="Winged helix-like DNA-binding domain superfamily/Winged helix DNA-binding domain"/>
    <property type="match status" value="1"/>
</dbReference>
<dbReference type="PANTHER" id="PTHR30419:SF2">
    <property type="entry name" value="LYSR FAMILY TRANSCRIPTIONAL REGULATOR"/>
    <property type="match status" value="1"/>
</dbReference>
<dbReference type="InterPro" id="IPR005119">
    <property type="entry name" value="LysR_subst-bd"/>
</dbReference>
<dbReference type="PROSITE" id="PS50931">
    <property type="entry name" value="HTH_LYSR"/>
    <property type="match status" value="1"/>
</dbReference>
<dbReference type="Pfam" id="PF03466">
    <property type="entry name" value="LysR_substrate"/>
    <property type="match status" value="1"/>
</dbReference>
<proteinExistence type="inferred from homology"/>
<evidence type="ECO:0000259" key="5">
    <source>
        <dbReference type="PROSITE" id="PS50931"/>
    </source>
</evidence>
<dbReference type="CDD" id="cd08421">
    <property type="entry name" value="PBP2_LTTR_like_1"/>
    <property type="match status" value="1"/>
</dbReference>
<dbReference type="Gene3D" id="3.40.190.290">
    <property type="match status" value="1"/>
</dbReference>
<evidence type="ECO:0000313" key="7">
    <source>
        <dbReference type="Proteomes" id="UP001429564"/>
    </source>
</evidence>
<dbReference type="SUPFAM" id="SSF53850">
    <property type="entry name" value="Periplasmic binding protein-like II"/>
    <property type="match status" value="1"/>
</dbReference>
<comment type="similarity">
    <text evidence="1">Belongs to the LysR transcriptional regulatory family.</text>
</comment>
<dbReference type="InterPro" id="IPR036390">
    <property type="entry name" value="WH_DNA-bd_sf"/>
</dbReference>
<evidence type="ECO:0000256" key="4">
    <source>
        <dbReference type="ARBA" id="ARBA00023163"/>
    </source>
</evidence>
<accession>A0ABX0WF25</accession>
<keyword evidence="4" id="KW-0804">Transcription</keyword>
<dbReference type="Proteomes" id="UP001429564">
    <property type="component" value="Unassembled WGS sequence"/>
</dbReference>
<dbReference type="InterPro" id="IPR036388">
    <property type="entry name" value="WH-like_DNA-bd_sf"/>
</dbReference>
<gene>
    <name evidence="6" type="ORF">DL239_20730</name>
</gene>
<evidence type="ECO:0000256" key="2">
    <source>
        <dbReference type="ARBA" id="ARBA00023015"/>
    </source>
</evidence>
<keyword evidence="7" id="KW-1185">Reference proteome</keyword>
<keyword evidence="2" id="KW-0805">Transcription regulation</keyword>
<evidence type="ECO:0000256" key="1">
    <source>
        <dbReference type="ARBA" id="ARBA00009437"/>
    </source>
</evidence>